<evidence type="ECO:0000256" key="3">
    <source>
        <dbReference type="SAM" id="Coils"/>
    </source>
</evidence>
<dbReference type="PANTHER" id="PTHR35089:SF1">
    <property type="entry name" value="CHAPERONE PROTEIN SKP"/>
    <property type="match status" value="1"/>
</dbReference>
<feature type="coiled-coil region" evidence="3">
    <location>
        <begin position="86"/>
        <end position="113"/>
    </location>
</feature>
<feature type="chain" id="PRO_5045230542" evidence="4">
    <location>
        <begin position="24"/>
        <end position="170"/>
    </location>
</feature>
<dbReference type="EMBL" id="CP139558">
    <property type="protein sequence ID" value="WPU95917.1"/>
    <property type="molecule type" value="Genomic_DNA"/>
</dbReference>
<protein>
    <submittedName>
        <fullName evidence="5">OmpH family outer membrane protein</fullName>
    </submittedName>
</protein>
<evidence type="ECO:0000256" key="1">
    <source>
        <dbReference type="ARBA" id="ARBA00009091"/>
    </source>
</evidence>
<keyword evidence="2 4" id="KW-0732">Signal</keyword>
<accession>A0ABZ0TTX1</accession>
<keyword evidence="3" id="KW-0175">Coiled coil</keyword>
<dbReference type="InterPro" id="IPR005632">
    <property type="entry name" value="Chaperone_Skp"/>
</dbReference>
<evidence type="ECO:0000313" key="5">
    <source>
        <dbReference type="EMBL" id="WPU95917.1"/>
    </source>
</evidence>
<dbReference type="PANTHER" id="PTHR35089">
    <property type="entry name" value="CHAPERONE PROTEIN SKP"/>
    <property type="match status" value="1"/>
</dbReference>
<evidence type="ECO:0000256" key="4">
    <source>
        <dbReference type="SAM" id="SignalP"/>
    </source>
</evidence>
<evidence type="ECO:0000256" key="2">
    <source>
        <dbReference type="ARBA" id="ARBA00022729"/>
    </source>
</evidence>
<evidence type="ECO:0000313" key="6">
    <source>
        <dbReference type="Proteomes" id="UP001324380"/>
    </source>
</evidence>
<organism evidence="5 6">
    <name type="scientific">Mucilaginibacter sabulilitoris</name>
    <dbReference type="NCBI Taxonomy" id="1173583"/>
    <lineage>
        <taxon>Bacteria</taxon>
        <taxon>Pseudomonadati</taxon>
        <taxon>Bacteroidota</taxon>
        <taxon>Sphingobacteriia</taxon>
        <taxon>Sphingobacteriales</taxon>
        <taxon>Sphingobacteriaceae</taxon>
        <taxon>Mucilaginibacter</taxon>
    </lineage>
</organism>
<dbReference type="Proteomes" id="UP001324380">
    <property type="component" value="Chromosome"/>
</dbReference>
<dbReference type="SMART" id="SM00935">
    <property type="entry name" value="OmpH"/>
    <property type="match status" value="1"/>
</dbReference>
<proteinExistence type="inferred from homology"/>
<name>A0ABZ0TTX1_9SPHI</name>
<sequence length="170" mass="18840">MKKLFKVALVAVGILFAGNFANAQTKIGHINFNQLIDMMPETKTVTAQMQAYQKTFIDQLTTMNNEYTTKGQEFQKSSATMTDAIRTSKGQELQDIQKRMQDYQNNAQQQVDAKRQELGKPLIDKATAAVNAVAKEKGYAYVLDSSQVSLLVSPDADDLMAAVKLKLGLK</sequence>
<gene>
    <name evidence="5" type="ORF">SNE25_10350</name>
</gene>
<dbReference type="SUPFAM" id="SSF111384">
    <property type="entry name" value="OmpH-like"/>
    <property type="match status" value="1"/>
</dbReference>
<dbReference type="Pfam" id="PF03938">
    <property type="entry name" value="OmpH"/>
    <property type="match status" value="1"/>
</dbReference>
<keyword evidence="6" id="KW-1185">Reference proteome</keyword>
<dbReference type="Gene3D" id="3.30.910.20">
    <property type="entry name" value="Skp domain"/>
    <property type="match status" value="1"/>
</dbReference>
<dbReference type="InterPro" id="IPR024930">
    <property type="entry name" value="Skp_dom_sf"/>
</dbReference>
<feature type="signal peptide" evidence="4">
    <location>
        <begin position="1"/>
        <end position="23"/>
    </location>
</feature>
<dbReference type="RefSeq" id="WP_321565022.1">
    <property type="nucleotide sequence ID" value="NZ_CP139558.1"/>
</dbReference>
<comment type="similarity">
    <text evidence="1">Belongs to the Skp family.</text>
</comment>
<reference evidence="5 6" key="1">
    <citation type="submission" date="2023-11" db="EMBL/GenBank/DDBJ databases">
        <title>Analysis of the Genomes of Mucilaginibacter gossypii cycad 4 and M. sabulilitoris SNA2: microbes with the potential for plant growth promotion.</title>
        <authorList>
            <person name="Hirsch A.M."/>
            <person name="Humm E."/>
            <person name="Rubbi M."/>
            <person name="Del Vecchio G."/>
            <person name="Ha S.M."/>
            <person name="Pellegrini M."/>
            <person name="Gunsalus R.P."/>
        </authorList>
    </citation>
    <scope>NUCLEOTIDE SEQUENCE [LARGE SCALE GENOMIC DNA]</scope>
    <source>
        <strain evidence="5 6">SNA2</strain>
    </source>
</reference>